<reference evidence="5 6" key="1">
    <citation type="journal article" date="2015" name="Genome Announc.">
        <title>Complete Genome Sequence of Cupriavidus basilensis 4G11, Isolated from the Oak Ridge Field Research Center Site.</title>
        <authorList>
            <person name="Ray J."/>
            <person name="Waters R.J."/>
            <person name="Skerker J.M."/>
            <person name="Kuehl J.V."/>
            <person name="Price M.N."/>
            <person name="Huang J."/>
            <person name="Chakraborty R."/>
            <person name="Arkin A.P."/>
            <person name="Deutschbauer A."/>
        </authorList>
    </citation>
    <scope>NUCLEOTIDE SEQUENCE [LARGE SCALE GENOMIC DNA]</scope>
    <source>
        <strain evidence="5">4G11</strain>
    </source>
</reference>
<protein>
    <submittedName>
        <fullName evidence="5">Leucine-, isoleucine-, valine-, threonine-, and alanine-binding protein</fullName>
    </submittedName>
</protein>
<evidence type="ECO:0000256" key="3">
    <source>
        <dbReference type="SAM" id="SignalP"/>
    </source>
</evidence>
<dbReference type="AlphaFoldDB" id="A0A0C4YEY9"/>
<evidence type="ECO:0000313" key="5">
    <source>
        <dbReference type="EMBL" id="AJG21423.1"/>
    </source>
</evidence>
<dbReference type="EMBL" id="CP010536">
    <property type="protein sequence ID" value="AJG21423.1"/>
    <property type="molecule type" value="Genomic_DNA"/>
</dbReference>
<dbReference type="STRING" id="68895.RR42_m4075"/>
<feature type="signal peptide" evidence="3">
    <location>
        <begin position="1"/>
        <end position="36"/>
    </location>
</feature>
<feature type="chain" id="PRO_5002185652" evidence="3">
    <location>
        <begin position="37"/>
        <end position="380"/>
    </location>
</feature>
<feature type="domain" description="Leucine-binding protein" evidence="4">
    <location>
        <begin position="42"/>
        <end position="353"/>
    </location>
</feature>
<dbReference type="KEGG" id="cbw:RR42_m4075"/>
<dbReference type="SUPFAM" id="SSF53822">
    <property type="entry name" value="Periplasmic binding protein-like I"/>
    <property type="match status" value="1"/>
</dbReference>
<dbReference type="Proteomes" id="UP000031843">
    <property type="component" value="Chromosome main"/>
</dbReference>
<keyword evidence="6" id="KW-1185">Reference proteome</keyword>
<comment type="similarity">
    <text evidence="1">Belongs to the leucine-binding protein family.</text>
</comment>
<dbReference type="Pfam" id="PF13458">
    <property type="entry name" value="Peripla_BP_6"/>
    <property type="match status" value="1"/>
</dbReference>
<evidence type="ECO:0000256" key="1">
    <source>
        <dbReference type="ARBA" id="ARBA00010062"/>
    </source>
</evidence>
<dbReference type="InterPro" id="IPR028082">
    <property type="entry name" value="Peripla_BP_I"/>
</dbReference>
<accession>A0A0C4YEY9</accession>
<dbReference type="InterPro" id="IPR028081">
    <property type="entry name" value="Leu-bd"/>
</dbReference>
<gene>
    <name evidence="5" type="ORF">RR42_m4075</name>
</gene>
<dbReference type="RefSeq" id="WP_043350687.1">
    <property type="nucleotide sequence ID" value="NZ_CP010536.1"/>
</dbReference>
<keyword evidence="2 3" id="KW-0732">Signal</keyword>
<dbReference type="Gene3D" id="3.40.50.2300">
    <property type="match status" value="2"/>
</dbReference>
<sequence>MHASSLIANPARPPRRRVLAALGSAMLAPASLLAQAPPRRPLVIGHLVDRGGAQADLARDYLAGAKVMFDAANAGAREPRVVHVVREVDADPRAATAQALSLVDGERAELLFGPSDALLPVLAASPELARRGVQIVAPLSGLSLAADHVWYTRADYRSELDAAIRQLRSYGLKQLVLAVAPDFAAGSLASGTPWRRQAEQEPGLQALTLDAGKGSDAGAVAQRIAAARPAAVIVAGDTLAYGNLGRALAARGWYGFLVGLSAVNSLAAREILGAGYIGGIVLTQIAPGPQDLTLRVVKEHVGRMKQFLDEPASPATLAGYIGAAWLVRTALAAPRGATPADLRRALQARVDVGDFVLDFTRGSRGSQYVQLAAMGGGTAR</sequence>
<evidence type="ECO:0000313" key="6">
    <source>
        <dbReference type="Proteomes" id="UP000031843"/>
    </source>
</evidence>
<evidence type="ECO:0000256" key="2">
    <source>
        <dbReference type="ARBA" id="ARBA00022729"/>
    </source>
</evidence>
<evidence type="ECO:0000259" key="4">
    <source>
        <dbReference type="Pfam" id="PF13458"/>
    </source>
</evidence>
<organism evidence="5 6">
    <name type="scientific">Cupriavidus basilensis</name>
    <dbReference type="NCBI Taxonomy" id="68895"/>
    <lineage>
        <taxon>Bacteria</taxon>
        <taxon>Pseudomonadati</taxon>
        <taxon>Pseudomonadota</taxon>
        <taxon>Betaproteobacteria</taxon>
        <taxon>Burkholderiales</taxon>
        <taxon>Burkholderiaceae</taxon>
        <taxon>Cupriavidus</taxon>
    </lineage>
</organism>
<name>A0A0C4YEY9_9BURK</name>
<dbReference type="OrthoDB" id="9777352at2"/>
<proteinExistence type="inferred from homology"/>